<reference evidence="4" key="1">
    <citation type="submission" date="2016-11" db="EMBL/GenBank/DDBJ databases">
        <authorList>
            <person name="Varghese N."/>
            <person name="Submissions S."/>
        </authorList>
    </citation>
    <scope>NUCLEOTIDE SEQUENCE [LARGE SCALE GENOMIC DNA]</scope>
    <source>
        <strain evidence="4">DSM 19729</strain>
    </source>
</reference>
<sequence>MKKIVTISLLLFVGFLNAQAFKGKGDAKFNLGANIQNGGTGIGVSSDFGIGENMSYGFASSYLLSVDTDALGNKPEFGDRFDLKFRFNANMGNVFQLDEKMDIYPGLDLGLRNFGAHLGFRYFFTEGFGIFTEAGIPLASYKTDPIGFDKLNNQFVFNIGASFNL</sequence>
<dbReference type="InterPro" id="IPR046588">
    <property type="entry name" value="DUF6646"/>
</dbReference>
<evidence type="ECO:0008006" key="6">
    <source>
        <dbReference type="Google" id="ProtNLM"/>
    </source>
</evidence>
<evidence type="ECO:0000313" key="5">
    <source>
        <dbReference type="Proteomes" id="UP000237771"/>
    </source>
</evidence>
<evidence type="ECO:0000313" key="2">
    <source>
        <dbReference type="EMBL" id="PRZ26336.1"/>
    </source>
</evidence>
<evidence type="ECO:0000313" key="4">
    <source>
        <dbReference type="Proteomes" id="UP000184384"/>
    </source>
</evidence>
<reference evidence="2 5" key="3">
    <citation type="submission" date="2018-03" db="EMBL/GenBank/DDBJ databases">
        <title>Genomic Encyclopedia of Archaeal and Bacterial Type Strains, Phase II (KMG-II): from individual species to whole genera.</title>
        <authorList>
            <person name="Goeker M."/>
        </authorList>
    </citation>
    <scope>NUCLEOTIDE SEQUENCE [LARGE SCALE GENOMIC DNA]</scope>
    <source>
        <strain evidence="2 5">DSM 17797</strain>
    </source>
</reference>
<evidence type="ECO:0000256" key="1">
    <source>
        <dbReference type="SAM" id="SignalP"/>
    </source>
</evidence>
<protein>
    <recommendedName>
        <fullName evidence="6">Outer membrane protein beta-barrel domain-containing protein</fullName>
    </recommendedName>
</protein>
<feature type="signal peptide" evidence="1">
    <location>
        <begin position="1"/>
        <end position="20"/>
    </location>
</feature>
<feature type="chain" id="PRO_5012816004" description="Outer membrane protein beta-barrel domain-containing protein" evidence="1">
    <location>
        <begin position="21"/>
        <end position="165"/>
    </location>
</feature>
<evidence type="ECO:0000313" key="3">
    <source>
        <dbReference type="EMBL" id="SHG53463.1"/>
    </source>
</evidence>
<dbReference type="OrthoDB" id="1118003at2"/>
<dbReference type="EMBL" id="FQWO01000002">
    <property type="protein sequence ID" value="SHG53463.1"/>
    <property type="molecule type" value="Genomic_DNA"/>
</dbReference>
<dbReference type="Proteomes" id="UP000237771">
    <property type="component" value="Unassembled WGS sequence"/>
</dbReference>
<dbReference type="RefSeq" id="WP_072940673.1">
    <property type="nucleotide sequence ID" value="NZ_FQWO01000002.1"/>
</dbReference>
<organism evidence="3 4">
    <name type="scientific">Flavobacterium granuli</name>
    <dbReference type="NCBI Taxonomy" id="280093"/>
    <lineage>
        <taxon>Bacteria</taxon>
        <taxon>Pseudomonadati</taxon>
        <taxon>Bacteroidota</taxon>
        <taxon>Flavobacteriia</taxon>
        <taxon>Flavobacteriales</taxon>
        <taxon>Flavobacteriaceae</taxon>
        <taxon>Flavobacterium</taxon>
    </lineage>
</organism>
<name>A0A1M5KMQ3_9FLAO</name>
<dbReference type="STRING" id="280093.SAMN05443373_102302"/>
<dbReference type="Pfam" id="PF20351">
    <property type="entry name" value="DUF6646"/>
    <property type="match status" value="1"/>
</dbReference>
<dbReference type="Proteomes" id="UP000184384">
    <property type="component" value="Unassembled WGS sequence"/>
</dbReference>
<gene>
    <name evidence="2" type="ORF">BC624_102302</name>
    <name evidence="3" type="ORF">SAMN05443373_102302</name>
</gene>
<reference evidence="3" key="2">
    <citation type="submission" date="2016-11" db="EMBL/GenBank/DDBJ databases">
        <authorList>
            <person name="Jaros S."/>
            <person name="Januszkiewicz K."/>
            <person name="Wedrychowicz H."/>
        </authorList>
    </citation>
    <scope>NUCLEOTIDE SEQUENCE [LARGE SCALE GENOMIC DNA]</scope>
    <source>
        <strain evidence="3">DSM 19729</strain>
    </source>
</reference>
<accession>A0A1M5KMQ3</accession>
<keyword evidence="1" id="KW-0732">Signal</keyword>
<proteinExistence type="predicted"/>
<dbReference type="AlphaFoldDB" id="A0A1M5KMQ3"/>
<keyword evidence="5" id="KW-1185">Reference proteome</keyword>
<dbReference type="EMBL" id="PVUB01000002">
    <property type="protein sequence ID" value="PRZ26336.1"/>
    <property type="molecule type" value="Genomic_DNA"/>
</dbReference>